<feature type="binding site" evidence="10">
    <location>
        <position position="434"/>
    </location>
    <ligand>
        <name>NADP(+)</name>
        <dbReference type="ChEBI" id="CHEBI:58349"/>
    </ligand>
</feature>
<evidence type="ECO:0000256" key="1">
    <source>
        <dbReference type="ARBA" id="ARBA00001974"/>
    </source>
</evidence>
<accession>A0A9P4J3E9</accession>
<dbReference type="EC" id="1.18.1.6" evidence="8"/>
<feature type="binding site" evidence="9">
    <location>
        <position position="82"/>
    </location>
    <ligand>
        <name>FAD</name>
        <dbReference type="ChEBI" id="CHEBI:57692"/>
    </ligand>
</feature>
<dbReference type="Gene3D" id="3.40.50.720">
    <property type="entry name" value="NAD(P)-binding Rossmann-like Domain"/>
    <property type="match status" value="1"/>
</dbReference>
<evidence type="ECO:0000256" key="3">
    <source>
        <dbReference type="ARBA" id="ARBA00022630"/>
    </source>
</evidence>
<reference evidence="12" key="1">
    <citation type="journal article" date="2020" name="Stud. Mycol.">
        <title>101 Dothideomycetes genomes: a test case for predicting lifestyles and emergence of pathogens.</title>
        <authorList>
            <person name="Haridas S."/>
            <person name="Albert R."/>
            <person name="Binder M."/>
            <person name="Bloem J."/>
            <person name="Labutti K."/>
            <person name="Salamov A."/>
            <person name="Andreopoulos B."/>
            <person name="Baker S."/>
            <person name="Barry K."/>
            <person name="Bills G."/>
            <person name="Bluhm B."/>
            <person name="Cannon C."/>
            <person name="Castanera R."/>
            <person name="Culley D."/>
            <person name="Daum C."/>
            <person name="Ezra D."/>
            <person name="Gonzalez J."/>
            <person name="Henrissat B."/>
            <person name="Kuo A."/>
            <person name="Liang C."/>
            <person name="Lipzen A."/>
            <person name="Lutzoni F."/>
            <person name="Magnuson J."/>
            <person name="Mondo S."/>
            <person name="Nolan M."/>
            <person name="Ohm R."/>
            <person name="Pangilinan J."/>
            <person name="Park H.-J."/>
            <person name="Ramirez L."/>
            <person name="Alfaro M."/>
            <person name="Sun H."/>
            <person name="Tritt A."/>
            <person name="Yoshinaga Y."/>
            <person name="Zwiers L.-H."/>
            <person name="Turgeon B."/>
            <person name="Goodwin S."/>
            <person name="Spatafora J."/>
            <person name="Crous P."/>
            <person name="Grigoriev I."/>
        </authorList>
    </citation>
    <scope>NUCLEOTIDE SEQUENCE</scope>
    <source>
        <strain evidence="12">CBS 260.36</strain>
    </source>
</reference>
<evidence type="ECO:0000256" key="7">
    <source>
        <dbReference type="ARBA" id="ARBA00048933"/>
    </source>
</evidence>
<keyword evidence="5 8" id="KW-0521">NADP</keyword>
<evidence type="ECO:0000259" key="11">
    <source>
        <dbReference type="Pfam" id="PF07992"/>
    </source>
</evidence>
<dbReference type="PRINTS" id="PR00419">
    <property type="entry name" value="ADXRDTASE"/>
</dbReference>
<sequence length="524" mass="57674">MSFICSHCRSNLRLSWTSVRQLHHGKPQTSSVTSYSTSTLRPPRVGIIGSGPAGFYAAHRLQQRLAGVRIDMYEMLPTPYGLVRFGVAPDHPEVKNCIDTFSQVASHPSFTFAGNVHIGNSPSQLPLEVIQPHYDALLFAYGASEDKQLGIPGENLRGIYSARAFVGWYNGLPEYAGLSPDLNSSENAVIIGQGNVAMDVARVLLAPLSHLRQTDITEEAIEALSRSQVKNVKVVGRRGPLQAAFTTKELRELMHLDGVHFEQNVRSLLPENIKKLPRLVRRSSEVMVKGSNASESGAEKQWSLQFFRNPVEFRSGPNDDQLSQVSFQKMELRPLSDDADLSNAETYRTQKVEPAPDGQEVSFNTGLAFRSVGYKSTPLEGLAGLGVPFDQKLGIIPNDRYGRVLSPDKGPGELSAGVVPGMYTAGWVKRGPTGVIASTMDDAFISADVIQQDWDADVPFIGSREESKAGWEAVKHEADKRDIRSVSWDDWLAIDAEEKRRGGEKGKEREKCRSVAEMLKILDG</sequence>
<dbReference type="AlphaFoldDB" id="A0A9P4J3E9"/>
<evidence type="ECO:0000313" key="13">
    <source>
        <dbReference type="Proteomes" id="UP000799439"/>
    </source>
</evidence>
<dbReference type="InterPro" id="IPR055275">
    <property type="entry name" value="Ferredox_Rdtase"/>
</dbReference>
<dbReference type="PIRSF" id="PIRSF000362">
    <property type="entry name" value="FNR"/>
    <property type="match status" value="1"/>
</dbReference>
<proteinExistence type="inferred from homology"/>
<feature type="binding site" evidence="10">
    <location>
        <position position="249"/>
    </location>
    <ligand>
        <name>NADP(+)</name>
        <dbReference type="ChEBI" id="CHEBI:58349"/>
    </ligand>
</feature>
<feature type="binding site" evidence="9">
    <location>
        <begin position="434"/>
        <end position="436"/>
    </location>
    <ligand>
        <name>FAD</name>
        <dbReference type="ChEBI" id="CHEBI:57692"/>
    </ligand>
</feature>
<keyword evidence="8" id="KW-0496">Mitochondrion</keyword>
<keyword evidence="4 8" id="KW-0274">FAD</keyword>
<protein>
    <recommendedName>
        <fullName evidence="8">NADPH:adrenodoxin oxidoreductase, mitochondrial</fullName>
        <ecNumber evidence="8">1.18.1.6</ecNumber>
    </recommendedName>
</protein>
<evidence type="ECO:0000256" key="6">
    <source>
        <dbReference type="ARBA" id="ARBA00023002"/>
    </source>
</evidence>
<feature type="binding site" evidence="9">
    <location>
        <position position="118"/>
    </location>
    <ligand>
        <name>FAD</name>
        <dbReference type="ChEBI" id="CHEBI:57692"/>
    </ligand>
</feature>
<name>A0A9P4J3E9_9PEZI</name>
<evidence type="ECO:0000256" key="5">
    <source>
        <dbReference type="ARBA" id="ARBA00022857"/>
    </source>
</evidence>
<evidence type="ECO:0000313" key="12">
    <source>
        <dbReference type="EMBL" id="KAF2154396.1"/>
    </source>
</evidence>
<keyword evidence="3 8" id="KW-0285">Flavoprotein</keyword>
<dbReference type="GO" id="GO:0005739">
    <property type="term" value="C:mitochondrion"/>
    <property type="evidence" value="ECO:0007669"/>
    <property type="project" value="UniProtKB-SubCell"/>
</dbReference>
<dbReference type="InterPro" id="IPR036188">
    <property type="entry name" value="FAD/NAD-bd_sf"/>
</dbReference>
<organism evidence="12 13">
    <name type="scientific">Myriangium duriaei CBS 260.36</name>
    <dbReference type="NCBI Taxonomy" id="1168546"/>
    <lineage>
        <taxon>Eukaryota</taxon>
        <taxon>Fungi</taxon>
        <taxon>Dikarya</taxon>
        <taxon>Ascomycota</taxon>
        <taxon>Pezizomycotina</taxon>
        <taxon>Dothideomycetes</taxon>
        <taxon>Dothideomycetidae</taxon>
        <taxon>Myriangiales</taxon>
        <taxon>Myriangiaceae</taxon>
        <taxon>Myriangium</taxon>
    </lineage>
</organism>
<comment type="subcellular location">
    <subcellularLocation>
        <location evidence="8">Mitochondrion</location>
    </subcellularLocation>
</comment>
<keyword evidence="6 8" id="KW-0560">Oxidoreductase</keyword>
<gene>
    <name evidence="12" type="ORF">K461DRAFT_223263</name>
</gene>
<dbReference type="Pfam" id="PF07992">
    <property type="entry name" value="Pyr_redox_2"/>
    <property type="match status" value="1"/>
</dbReference>
<evidence type="ECO:0000256" key="8">
    <source>
        <dbReference type="PIRNR" id="PIRNR000362"/>
    </source>
</evidence>
<dbReference type="Gene3D" id="3.50.50.60">
    <property type="entry name" value="FAD/NAD(P)-binding domain"/>
    <property type="match status" value="1"/>
</dbReference>
<evidence type="ECO:0000256" key="4">
    <source>
        <dbReference type="ARBA" id="ARBA00022827"/>
    </source>
</evidence>
<feature type="binding site" evidence="9">
    <location>
        <position position="427"/>
    </location>
    <ligand>
        <name>FAD</name>
        <dbReference type="ChEBI" id="CHEBI:57692"/>
    </ligand>
</feature>
<dbReference type="GO" id="GO:0016491">
    <property type="term" value="F:oxidoreductase activity"/>
    <property type="evidence" value="ECO:0007669"/>
    <property type="project" value="UniProtKB-KW"/>
</dbReference>
<feature type="binding site" evidence="10">
    <location>
        <begin position="237"/>
        <end position="238"/>
    </location>
    <ligand>
        <name>NADP(+)</name>
        <dbReference type="ChEBI" id="CHEBI:58349"/>
    </ligand>
</feature>
<dbReference type="InterPro" id="IPR021163">
    <property type="entry name" value="Ferredox_Rdtase_adrenod"/>
</dbReference>
<dbReference type="PANTHER" id="PTHR48467:SF1">
    <property type="entry name" value="GLUTAMATE SYNTHASE 1 [NADH], CHLOROPLASTIC-LIKE"/>
    <property type="match status" value="1"/>
</dbReference>
<comment type="caution">
    <text evidence="12">The sequence shown here is derived from an EMBL/GenBank/DDBJ whole genome shotgun (WGS) entry which is preliminary data.</text>
</comment>
<dbReference type="InterPro" id="IPR023753">
    <property type="entry name" value="FAD/NAD-binding_dom"/>
</dbReference>
<keyword evidence="13" id="KW-1185">Reference proteome</keyword>
<comment type="cofactor">
    <cofactor evidence="1 8 9">
        <name>FAD</name>
        <dbReference type="ChEBI" id="CHEBI:57692"/>
    </cofactor>
</comment>
<dbReference type="EMBL" id="ML996084">
    <property type="protein sequence ID" value="KAF2154396.1"/>
    <property type="molecule type" value="Genomic_DNA"/>
</dbReference>
<comment type="similarity">
    <text evidence="2 8">Belongs to the ferredoxin--NADP reductase type 1 family.</text>
</comment>
<dbReference type="Proteomes" id="UP000799439">
    <property type="component" value="Unassembled WGS sequence"/>
</dbReference>
<feature type="domain" description="FAD/NAD(P)-binding" evidence="11">
    <location>
        <begin position="44"/>
        <end position="259"/>
    </location>
</feature>
<feature type="binding site" evidence="9">
    <location>
        <position position="74"/>
    </location>
    <ligand>
        <name>FAD</name>
        <dbReference type="ChEBI" id="CHEBI:57692"/>
    </ligand>
</feature>
<feature type="binding site" evidence="9">
    <location>
        <position position="53"/>
    </location>
    <ligand>
        <name>FAD</name>
        <dbReference type="ChEBI" id="CHEBI:57692"/>
    </ligand>
</feature>
<evidence type="ECO:0000256" key="2">
    <source>
        <dbReference type="ARBA" id="ARBA00008312"/>
    </source>
</evidence>
<feature type="binding site" evidence="10">
    <location>
        <begin position="193"/>
        <end position="196"/>
    </location>
    <ligand>
        <name>NADP(+)</name>
        <dbReference type="ChEBI" id="CHEBI:58349"/>
    </ligand>
</feature>
<dbReference type="OrthoDB" id="333024at2759"/>
<dbReference type="SUPFAM" id="SSF51971">
    <property type="entry name" value="Nucleotide-binding domain"/>
    <property type="match status" value="1"/>
</dbReference>
<dbReference type="PANTHER" id="PTHR48467">
    <property type="entry name" value="GLUTAMATE SYNTHASE 1 [NADH], CHLOROPLASTIC-LIKE"/>
    <property type="match status" value="1"/>
</dbReference>
<evidence type="ECO:0000256" key="9">
    <source>
        <dbReference type="PIRSR" id="PIRSR000362-1"/>
    </source>
</evidence>
<evidence type="ECO:0000256" key="10">
    <source>
        <dbReference type="PIRSR" id="PIRSR000362-2"/>
    </source>
</evidence>
<comment type="catalytic activity">
    <reaction evidence="7 8">
        <text>2 reduced [adrenodoxin] + NADP(+) + H(+) = 2 oxidized [adrenodoxin] + NADPH</text>
        <dbReference type="Rhea" id="RHEA:42312"/>
        <dbReference type="Rhea" id="RHEA-COMP:9998"/>
        <dbReference type="Rhea" id="RHEA-COMP:9999"/>
        <dbReference type="ChEBI" id="CHEBI:15378"/>
        <dbReference type="ChEBI" id="CHEBI:33737"/>
        <dbReference type="ChEBI" id="CHEBI:33738"/>
        <dbReference type="ChEBI" id="CHEBI:57783"/>
        <dbReference type="ChEBI" id="CHEBI:58349"/>
        <dbReference type="EC" id="1.18.1.6"/>
    </reaction>
</comment>